<dbReference type="InterPro" id="IPR004513">
    <property type="entry name" value="FtsX"/>
</dbReference>
<reference evidence="3 4" key="1">
    <citation type="submission" date="2020-08" db="EMBL/GenBank/DDBJ databases">
        <title>Genomic Encyclopedia of Type Strains, Phase IV (KMG-IV): sequencing the most valuable type-strain genomes for metagenomic binning, comparative biology and taxonomic classification.</title>
        <authorList>
            <person name="Goeker M."/>
        </authorList>
    </citation>
    <scope>NUCLEOTIDE SEQUENCE [LARGE SCALE GENOMIC DNA]</scope>
    <source>
        <strain evidence="3 4">DSM 103737</strain>
    </source>
</reference>
<keyword evidence="3" id="KW-0132">Cell division</keyword>
<proteinExistence type="predicted"/>
<dbReference type="GO" id="GO:0016020">
    <property type="term" value="C:membrane"/>
    <property type="evidence" value="ECO:0007669"/>
    <property type="project" value="InterPro"/>
</dbReference>
<keyword evidence="2" id="KW-0812">Transmembrane</keyword>
<dbReference type="GO" id="GO:0032153">
    <property type="term" value="C:cell division site"/>
    <property type="evidence" value="ECO:0007669"/>
    <property type="project" value="TreeGrafter"/>
</dbReference>
<evidence type="ECO:0000256" key="1">
    <source>
        <dbReference type="SAM" id="MobiDB-lite"/>
    </source>
</evidence>
<evidence type="ECO:0000313" key="4">
    <source>
        <dbReference type="Proteomes" id="UP000577362"/>
    </source>
</evidence>
<keyword evidence="3" id="KW-0131">Cell cycle</keyword>
<evidence type="ECO:0000313" key="3">
    <source>
        <dbReference type="EMBL" id="MBB4019277.1"/>
    </source>
</evidence>
<feature type="transmembrane region" description="Helical" evidence="2">
    <location>
        <begin position="182"/>
        <end position="208"/>
    </location>
</feature>
<feature type="region of interest" description="Disordered" evidence="1">
    <location>
        <begin position="1"/>
        <end position="27"/>
    </location>
</feature>
<sequence length="323" mass="33722">MMRRSEQTNAAPAAEPDLGPLPETLRRNQPLVPADSVAGRALVTVIAILTFLAALAAGAAELVAGASAEWRSSISREVTIQVKPNTQRDIEADVATATAVAGADPQVDSVSVYSKEEAERLLAPWLGTGLDLVELPVPRLVVVRLKGGITPDLAGMKQQLAEQVPTASLDDHRMWIARLSTMAGTLVVIALAIVGLVLTAAALAIAFATRGAVASSREILEVLHFVGADDRFIAREFQLRFLGLGLKGGAIGCLAAILLIAALGFLAGYWRASPGGDQIEALFGAFDIGWRGYGAVVVVTAIVAAVTALVSRVTVRRHLSGLG</sequence>
<protein>
    <submittedName>
        <fullName evidence="3">Cell division transport system permease protein</fullName>
    </submittedName>
</protein>
<feature type="transmembrane region" description="Helical" evidence="2">
    <location>
        <begin position="37"/>
        <end position="60"/>
    </location>
</feature>
<gene>
    <name evidence="3" type="ORF">GGR16_004324</name>
</gene>
<evidence type="ECO:0000256" key="2">
    <source>
        <dbReference type="SAM" id="Phobius"/>
    </source>
</evidence>
<feature type="transmembrane region" description="Helical" evidence="2">
    <location>
        <begin position="241"/>
        <end position="270"/>
    </location>
</feature>
<dbReference type="PANTHER" id="PTHR47755">
    <property type="entry name" value="CELL DIVISION PROTEIN FTSX"/>
    <property type="match status" value="1"/>
</dbReference>
<dbReference type="EMBL" id="JACIEN010000006">
    <property type="protein sequence ID" value="MBB4019277.1"/>
    <property type="molecule type" value="Genomic_DNA"/>
</dbReference>
<keyword evidence="4" id="KW-1185">Reference proteome</keyword>
<dbReference type="Proteomes" id="UP000577362">
    <property type="component" value="Unassembled WGS sequence"/>
</dbReference>
<keyword evidence="2" id="KW-1133">Transmembrane helix</keyword>
<keyword evidence="2" id="KW-0472">Membrane</keyword>
<dbReference type="GO" id="GO:0051301">
    <property type="term" value="P:cell division"/>
    <property type="evidence" value="ECO:0007669"/>
    <property type="project" value="UniProtKB-KW"/>
</dbReference>
<dbReference type="RefSeq" id="WP_019400256.1">
    <property type="nucleotide sequence ID" value="NZ_JACIEN010000006.1"/>
</dbReference>
<name>A0A840CAH3_9HYPH</name>
<dbReference type="PANTHER" id="PTHR47755:SF1">
    <property type="entry name" value="CELL DIVISION PROTEIN FTSX"/>
    <property type="match status" value="1"/>
</dbReference>
<accession>A0A840CAH3</accession>
<feature type="transmembrane region" description="Helical" evidence="2">
    <location>
        <begin position="290"/>
        <end position="310"/>
    </location>
</feature>
<organism evidence="3 4">
    <name type="scientific">Chelatococcus caeni</name>
    <dbReference type="NCBI Taxonomy" id="1348468"/>
    <lineage>
        <taxon>Bacteria</taxon>
        <taxon>Pseudomonadati</taxon>
        <taxon>Pseudomonadota</taxon>
        <taxon>Alphaproteobacteria</taxon>
        <taxon>Hyphomicrobiales</taxon>
        <taxon>Chelatococcaceae</taxon>
        <taxon>Chelatococcus</taxon>
    </lineage>
</organism>
<comment type="caution">
    <text evidence="3">The sequence shown here is derived from an EMBL/GenBank/DDBJ whole genome shotgun (WGS) entry which is preliminary data.</text>
</comment>
<dbReference type="AlphaFoldDB" id="A0A840CAH3"/>